<dbReference type="PROSITE" id="PS50280">
    <property type="entry name" value="SET"/>
    <property type="match status" value="1"/>
</dbReference>
<feature type="domain" description="SET" evidence="3">
    <location>
        <begin position="19"/>
        <end position="115"/>
    </location>
</feature>
<protein>
    <submittedName>
        <fullName evidence="5">SET domain-containing protein</fullName>
    </submittedName>
</protein>
<dbReference type="GO" id="GO:0016740">
    <property type="term" value="F:transferase activity"/>
    <property type="evidence" value="ECO:0007669"/>
    <property type="project" value="UniProtKB-KW"/>
</dbReference>
<evidence type="ECO:0000256" key="2">
    <source>
        <dbReference type="ARBA" id="ARBA00022691"/>
    </source>
</evidence>
<proteinExistence type="predicted"/>
<dbReference type="SUPFAM" id="SSF82199">
    <property type="entry name" value="SET domain"/>
    <property type="match status" value="1"/>
</dbReference>
<comment type="caution">
    <text evidence="5">The sequence shown here is derived from an EMBL/GenBank/DDBJ whole genome shotgun (WGS) entry which is preliminary data.</text>
</comment>
<organism evidence="5 6">
    <name type="scientific">Candidatus Defluviibacterium haderslevense</name>
    <dbReference type="NCBI Taxonomy" id="2981993"/>
    <lineage>
        <taxon>Bacteria</taxon>
        <taxon>Pseudomonadati</taxon>
        <taxon>Bacteroidota</taxon>
        <taxon>Saprospiria</taxon>
        <taxon>Saprospirales</taxon>
        <taxon>Saprospiraceae</taxon>
        <taxon>Candidatus Defluviibacterium</taxon>
    </lineage>
</organism>
<dbReference type="PANTHER" id="PTHR12350">
    <property type="entry name" value="HISTONE-LYSINE N-METHYLTRANSFERASE-RELATED"/>
    <property type="match status" value="1"/>
</dbReference>
<sequence length="165" mass="18995">MKEFILTADLNWEHVGYFEHLELRKAKETGGLGLFASIDFKPNEKICSFSAREVVQTPNYLTVQLDDQRHILLFPEHLQYINHSCAPTVFFDTEHMELISLDHLVAGTELTFFYPSTEWDMNQSFVCNCGAEKCQKFISGAAGLDRNILKEYKLNPFIKNKLGEL</sequence>
<accession>A0A9D7SA17</accession>
<dbReference type="PANTHER" id="PTHR12350:SF19">
    <property type="entry name" value="SET DOMAIN-CONTAINING PROTEIN"/>
    <property type="match status" value="1"/>
</dbReference>
<dbReference type="EMBL" id="JADKFW010000013">
    <property type="protein sequence ID" value="MBK9718757.1"/>
    <property type="molecule type" value="Genomic_DNA"/>
</dbReference>
<evidence type="ECO:0000259" key="3">
    <source>
        <dbReference type="PROSITE" id="PS50280"/>
    </source>
</evidence>
<reference evidence="5 6" key="1">
    <citation type="submission" date="2020-10" db="EMBL/GenBank/DDBJ databases">
        <title>Connecting structure to function with the recovery of over 1000 high-quality activated sludge metagenome-assembled genomes encoding full-length rRNA genes using long-read sequencing.</title>
        <authorList>
            <person name="Singleton C.M."/>
            <person name="Petriglieri F."/>
            <person name="Kristensen J.M."/>
            <person name="Kirkegaard R.H."/>
            <person name="Michaelsen T.Y."/>
            <person name="Andersen M.H."/>
            <person name="Karst S.M."/>
            <person name="Dueholm M.S."/>
            <person name="Nielsen P.H."/>
            <person name="Albertsen M."/>
        </authorList>
    </citation>
    <scope>NUCLEOTIDE SEQUENCE [LARGE SCALE GENOMIC DNA]</scope>
    <source>
        <strain evidence="5">Ribe_18-Q3-R11-54_BAT3C.373</strain>
    </source>
</reference>
<evidence type="ECO:0000313" key="6">
    <source>
        <dbReference type="Proteomes" id="UP000808349"/>
    </source>
</evidence>
<dbReference type="Proteomes" id="UP000808349">
    <property type="component" value="Unassembled WGS sequence"/>
</dbReference>
<gene>
    <name evidence="5" type="ORF">IPO85_14820</name>
</gene>
<evidence type="ECO:0000256" key="1">
    <source>
        <dbReference type="ARBA" id="ARBA00022679"/>
    </source>
</evidence>
<dbReference type="InterPro" id="IPR003616">
    <property type="entry name" value="Post-SET_dom"/>
</dbReference>
<dbReference type="AlphaFoldDB" id="A0A9D7SA17"/>
<dbReference type="InterPro" id="IPR001214">
    <property type="entry name" value="SET_dom"/>
</dbReference>
<dbReference type="Gene3D" id="2.170.270.10">
    <property type="entry name" value="SET domain"/>
    <property type="match status" value="1"/>
</dbReference>
<feature type="domain" description="Post-SET" evidence="4">
    <location>
        <begin position="123"/>
        <end position="139"/>
    </location>
</feature>
<dbReference type="PROSITE" id="PS50868">
    <property type="entry name" value="POST_SET"/>
    <property type="match status" value="1"/>
</dbReference>
<evidence type="ECO:0000259" key="4">
    <source>
        <dbReference type="PROSITE" id="PS50868"/>
    </source>
</evidence>
<name>A0A9D7SA17_9BACT</name>
<dbReference type="InterPro" id="IPR046341">
    <property type="entry name" value="SET_dom_sf"/>
</dbReference>
<dbReference type="Pfam" id="PF00856">
    <property type="entry name" value="SET"/>
    <property type="match status" value="1"/>
</dbReference>
<keyword evidence="2" id="KW-0949">S-adenosyl-L-methionine</keyword>
<dbReference type="InterPro" id="IPR053201">
    <property type="entry name" value="Flavunoidine_N-MTase"/>
</dbReference>
<evidence type="ECO:0000313" key="5">
    <source>
        <dbReference type="EMBL" id="MBK9718757.1"/>
    </source>
</evidence>
<keyword evidence="1" id="KW-0808">Transferase</keyword>